<organism evidence="2">
    <name type="scientific">Helicotheca tamesis</name>
    <dbReference type="NCBI Taxonomy" id="374047"/>
    <lineage>
        <taxon>Eukaryota</taxon>
        <taxon>Sar</taxon>
        <taxon>Stramenopiles</taxon>
        <taxon>Ochrophyta</taxon>
        <taxon>Bacillariophyta</taxon>
        <taxon>Mediophyceae</taxon>
        <taxon>Lithodesmiophycidae</taxon>
        <taxon>Lithodesmiales</taxon>
        <taxon>Lithodesmiaceae</taxon>
        <taxon>Helicotheca</taxon>
    </lineage>
</organism>
<reference evidence="2" key="1">
    <citation type="submission" date="2021-01" db="EMBL/GenBank/DDBJ databases">
        <authorList>
            <person name="Corre E."/>
            <person name="Pelletier E."/>
            <person name="Niang G."/>
            <person name="Scheremetjew M."/>
            <person name="Finn R."/>
            <person name="Kale V."/>
            <person name="Holt S."/>
            <person name="Cochrane G."/>
            <person name="Meng A."/>
            <person name="Brown T."/>
            <person name="Cohen L."/>
        </authorList>
    </citation>
    <scope>NUCLEOTIDE SEQUENCE</scope>
    <source>
        <strain evidence="2">CCMP826</strain>
    </source>
</reference>
<keyword evidence="1" id="KW-0812">Transmembrane</keyword>
<keyword evidence="1" id="KW-1133">Transmembrane helix</keyword>
<sequence length="190" mass="21872">MGFQGPRGTVRILSQPLIDGADTTITKTVQKRKSPGLPWFIKSFFDYLGNPFIFLAYLFTFSDSTISDKWKPFTRIEPNHLKMNIWMYLAITLPTYVAWCVFELMLMSHIFSHFSPEKFLESTVPISICYFVASVPGILNILFFATEMGMEEHELGVTFAPLLFFTSLVYFMLWLIALVHSCLQDKTLPL</sequence>
<gene>
    <name evidence="2" type="ORF">HTAM1171_LOCUS3463</name>
</gene>
<proteinExistence type="predicted"/>
<dbReference type="AlphaFoldDB" id="A0A7S2MFF8"/>
<name>A0A7S2MFF8_9STRA</name>
<accession>A0A7S2MFF8</accession>
<feature type="transmembrane region" description="Helical" evidence="1">
    <location>
        <begin position="123"/>
        <end position="145"/>
    </location>
</feature>
<feature type="transmembrane region" description="Helical" evidence="1">
    <location>
        <begin position="86"/>
        <end position="111"/>
    </location>
</feature>
<protein>
    <submittedName>
        <fullName evidence="2">Uncharacterized protein</fullName>
    </submittedName>
</protein>
<keyword evidence="1" id="KW-0472">Membrane</keyword>
<feature type="transmembrane region" description="Helical" evidence="1">
    <location>
        <begin position="47"/>
        <end position="66"/>
    </location>
</feature>
<evidence type="ECO:0000313" key="2">
    <source>
        <dbReference type="EMBL" id="CAD9480244.1"/>
    </source>
</evidence>
<evidence type="ECO:0000256" key="1">
    <source>
        <dbReference type="SAM" id="Phobius"/>
    </source>
</evidence>
<dbReference type="EMBL" id="HBGV01005764">
    <property type="protein sequence ID" value="CAD9480244.1"/>
    <property type="molecule type" value="Transcribed_RNA"/>
</dbReference>
<feature type="transmembrane region" description="Helical" evidence="1">
    <location>
        <begin position="157"/>
        <end position="180"/>
    </location>
</feature>